<dbReference type="GO" id="GO:0005737">
    <property type="term" value="C:cytoplasm"/>
    <property type="evidence" value="ECO:0007669"/>
    <property type="project" value="TreeGrafter"/>
</dbReference>
<dbReference type="OrthoDB" id="3180714at2759"/>
<reference evidence="4 5" key="1">
    <citation type="journal article" date="2017" name="Nature">
        <title>The Apostasia genome and the evolution of orchids.</title>
        <authorList>
            <person name="Zhang G.Q."/>
            <person name="Liu K.W."/>
            <person name="Li Z."/>
            <person name="Lohaus R."/>
            <person name="Hsiao Y.Y."/>
            <person name="Niu S.C."/>
            <person name="Wang J.Y."/>
            <person name="Lin Y.C."/>
            <person name="Xu Q."/>
            <person name="Chen L.J."/>
            <person name="Yoshida K."/>
            <person name="Fujiwara S."/>
            <person name="Wang Z.W."/>
            <person name="Zhang Y.Q."/>
            <person name="Mitsuda N."/>
            <person name="Wang M."/>
            <person name="Liu G.H."/>
            <person name="Pecoraro L."/>
            <person name="Huang H.X."/>
            <person name="Xiao X.J."/>
            <person name="Lin M."/>
            <person name="Wu X.Y."/>
            <person name="Wu W.L."/>
            <person name="Chen Y.Y."/>
            <person name="Chang S.B."/>
            <person name="Sakamoto S."/>
            <person name="Ohme-Takagi M."/>
            <person name="Yagi M."/>
            <person name="Zeng S.J."/>
            <person name="Shen C.Y."/>
            <person name="Yeh C.M."/>
            <person name="Luo Y.B."/>
            <person name="Tsai W.C."/>
            <person name="Van de Peer Y."/>
            <person name="Liu Z.J."/>
        </authorList>
    </citation>
    <scope>NUCLEOTIDE SEQUENCE [LARGE SCALE GENOMIC DNA]</scope>
    <source>
        <strain evidence="5">cv. Shenzhen</strain>
        <tissue evidence="4">Stem</tissue>
    </source>
</reference>
<dbReference type="AlphaFoldDB" id="A0A2I0AT10"/>
<dbReference type="InterPro" id="IPR002125">
    <property type="entry name" value="CMP_dCMP_dom"/>
</dbReference>
<feature type="domain" description="CMP/dCMP-type deaminase" evidence="3">
    <location>
        <begin position="272"/>
        <end position="377"/>
    </location>
</feature>
<dbReference type="SUPFAM" id="SSF53927">
    <property type="entry name" value="Cytidine deaminase-like"/>
    <property type="match status" value="1"/>
</dbReference>
<evidence type="ECO:0000313" key="5">
    <source>
        <dbReference type="Proteomes" id="UP000236161"/>
    </source>
</evidence>
<evidence type="ECO:0000259" key="3">
    <source>
        <dbReference type="PROSITE" id="PS51747"/>
    </source>
</evidence>
<dbReference type="GO" id="GO:0052717">
    <property type="term" value="F:tRNA-specific adenosine-34 deaminase activity"/>
    <property type="evidence" value="ECO:0007669"/>
    <property type="project" value="UniProtKB-EC"/>
</dbReference>
<dbReference type="PANTHER" id="PTHR11079:SF156">
    <property type="entry name" value="INACTIVE TRNA-SPECIFIC ADENOSINE DEAMINASE-LIKE PROTEIN 3-RELATED"/>
    <property type="match status" value="1"/>
</dbReference>
<keyword evidence="1" id="KW-0819">tRNA processing</keyword>
<name>A0A2I0AT10_9ASPA</name>
<gene>
    <name evidence="4" type="ORF">AXF42_Ash008979</name>
</gene>
<dbReference type="PROSITE" id="PS51747">
    <property type="entry name" value="CYT_DCMP_DEAMINASES_2"/>
    <property type="match status" value="1"/>
</dbReference>
<organism evidence="4 5">
    <name type="scientific">Apostasia shenzhenica</name>
    <dbReference type="NCBI Taxonomy" id="1088818"/>
    <lineage>
        <taxon>Eukaryota</taxon>
        <taxon>Viridiplantae</taxon>
        <taxon>Streptophyta</taxon>
        <taxon>Embryophyta</taxon>
        <taxon>Tracheophyta</taxon>
        <taxon>Spermatophyta</taxon>
        <taxon>Magnoliopsida</taxon>
        <taxon>Liliopsida</taxon>
        <taxon>Asparagales</taxon>
        <taxon>Orchidaceae</taxon>
        <taxon>Apostasioideae</taxon>
        <taxon>Apostasia</taxon>
    </lineage>
</organism>
<dbReference type="GO" id="GO:0002100">
    <property type="term" value="P:tRNA wobble adenosine to inosine editing"/>
    <property type="evidence" value="ECO:0007669"/>
    <property type="project" value="InterPro"/>
</dbReference>
<dbReference type="EMBL" id="KZ451951">
    <property type="protein sequence ID" value="PKA58692.1"/>
    <property type="molecule type" value="Genomic_DNA"/>
</dbReference>
<evidence type="ECO:0000313" key="4">
    <source>
        <dbReference type="EMBL" id="PKA58692.1"/>
    </source>
</evidence>
<dbReference type="GO" id="GO:0046872">
    <property type="term" value="F:metal ion binding"/>
    <property type="evidence" value="ECO:0007669"/>
    <property type="project" value="UniProtKB-KW"/>
</dbReference>
<keyword evidence="5" id="KW-1185">Reference proteome</keyword>
<dbReference type="PANTHER" id="PTHR11079">
    <property type="entry name" value="CYTOSINE DEAMINASE FAMILY MEMBER"/>
    <property type="match status" value="1"/>
</dbReference>
<proteinExistence type="inferred from homology"/>
<evidence type="ECO:0000256" key="1">
    <source>
        <dbReference type="ARBA" id="ARBA00022694"/>
    </source>
</evidence>
<dbReference type="Gene3D" id="3.40.140.10">
    <property type="entry name" value="Cytidine Deaminase, domain 2"/>
    <property type="match status" value="1"/>
</dbReference>
<sequence length="412" mass="46545">MPWQIVHVPESTPSSRDLPTVDVLASTIEPKSANTLVRQLNLICPLENLRHVKRVRKRLVEGKGKLSVILCLYPEHENTIGEIPSDVLQIINSYQLNSFRTKVAKFAASSKEEWEEQCKLWPTSYHPATNVQGVTGFNEEELEQIIKYMKLAINLASTLDNKAVNAAVIVDPSNKLIIASANDQTFSTPKNATFPICNNCCQKSVATSDKIAEISASNLLTNDISLVSCLYPWRWSESRPNGENSQVKCEGLFSWHPLRHAVLVAIEYASERDKQLFPCLEPQKDHSISNICLSEYSNHIPAKRQKTLPSQNADISVKDGYHEDSPFESVRPYLCTGFDIYIVWEPCSMCAMALVHQRIRRIFYAFPNPNTGALGSVHRLHGEKSLNHHYSVFRILIPEEDCLKEDTIDQSR</sequence>
<dbReference type="GO" id="GO:0005634">
    <property type="term" value="C:nucleus"/>
    <property type="evidence" value="ECO:0007669"/>
    <property type="project" value="TreeGrafter"/>
</dbReference>
<dbReference type="STRING" id="1088818.A0A2I0AT10"/>
<dbReference type="Pfam" id="PF00383">
    <property type="entry name" value="dCMP_cyt_deam_1"/>
    <property type="match status" value="1"/>
</dbReference>
<evidence type="ECO:0000256" key="2">
    <source>
        <dbReference type="ARBA" id="ARBA00038160"/>
    </source>
</evidence>
<comment type="similarity">
    <text evidence="2">Belongs to the cytidine and deoxycytidylate deaminase family. ADAT3 subfamily.</text>
</comment>
<accession>A0A2I0AT10</accession>
<protein>
    <recommendedName>
        <fullName evidence="3">CMP/dCMP-type deaminase domain-containing protein</fullName>
    </recommendedName>
</protein>
<dbReference type="InterPro" id="IPR016193">
    <property type="entry name" value="Cytidine_deaminase-like"/>
</dbReference>
<dbReference type="Proteomes" id="UP000236161">
    <property type="component" value="Unassembled WGS sequence"/>
</dbReference>